<feature type="transmembrane region" description="Helical" evidence="2">
    <location>
        <begin position="159"/>
        <end position="178"/>
    </location>
</feature>
<dbReference type="RefSeq" id="WP_179168354.1">
    <property type="nucleotide sequence ID" value="NZ_CP058529.1"/>
</dbReference>
<evidence type="ECO:0008006" key="5">
    <source>
        <dbReference type="Google" id="ProtNLM"/>
    </source>
</evidence>
<evidence type="ECO:0000256" key="1">
    <source>
        <dbReference type="SAM" id="MobiDB-lite"/>
    </source>
</evidence>
<feature type="transmembrane region" description="Helical" evidence="2">
    <location>
        <begin position="190"/>
        <end position="216"/>
    </location>
</feature>
<keyword evidence="4" id="KW-1185">Reference proteome</keyword>
<sequence>MATIGDLRASTERDVAVTTADAVFLLPGVAASALVYAAYLSTHPLPSYGAGLFHAMAAAVSSHGYLPPETVPGYTADGVPFAYPPLAIYALAVVQDATGVDGLTLARVLPGLVSTLAVVPTYFLSRALLDTRMQAALATVLAATSPPVLQWHLSAGGVVRAPAYLFLLTGLYAGVLLFGERTRSWLWPAAGLFGLTMLTHPLYAAAFGLSYLWLYVALDRTVGGLRDGAIVAGGGVGLASPWLVTVATTHGLGPFTAAAGTHGGIGGRLVDLLSGRGVASVLFSTLGSGTGSPAGQFVLWVWLALVIAAFAYTLLARGVLLPGWFLVIGATLWKGRFAFLLGAVVTAFATTHGLPRLLDRLGNVQRPDRVRPEQIGVAVAVLLAVTSTAIGGLYAAGAIQTHPGNPSQPQYVDESDVEAMEALERTTGPDAEFVVLGDAAEWFPYLANRTILTSHWGVEWRGADEFTRQFSLQRRISHCPTAACITKQLRANGIEPDYLYVPTEPYTVNGVVYRPPPGRIGGLVADDRYRPVYVNDGVVVLAVGRRGNASASSAPDSSMPRLWPSPA</sequence>
<keyword evidence="2" id="KW-0812">Transmembrane</keyword>
<keyword evidence="2" id="KW-0472">Membrane</keyword>
<gene>
    <name evidence="3" type="ORF">HUG10_04125</name>
</gene>
<keyword evidence="2" id="KW-1133">Transmembrane helix</keyword>
<dbReference type="GeneID" id="56027992"/>
<feature type="compositionally biased region" description="Low complexity" evidence="1">
    <location>
        <begin position="549"/>
        <end position="558"/>
    </location>
</feature>
<feature type="transmembrane region" description="Helical" evidence="2">
    <location>
        <begin position="297"/>
        <end position="316"/>
    </location>
</feature>
<feature type="region of interest" description="Disordered" evidence="1">
    <location>
        <begin position="548"/>
        <end position="567"/>
    </location>
</feature>
<dbReference type="OrthoDB" id="242465at2157"/>
<protein>
    <recommendedName>
        <fullName evidence="5">Dolichyl-phosphate-mannose-protein mannosyltransferase</fullName>
    </recommendedName>
</protein>
<dbReference type="KEGG" id="halg:HUG10_04125"/>
<organism evidence="3 4">
    <name type="scientific">Halorarum halophilum</name>
    <dbReference type="NCBI Taxonomy" id="2743090"/>
    <lineage>
        <taxon>Archaea</taxon>
        <taxon>Methanobacteriati</taxon>
        <taxon>Methanobacteriota</taxon>
        <taxon>Stenosarchaea group</taxon>
        <taxon>Halobacteria</taxon>
        <taxon>Halobacteriales</taxon>
        <taxon>Haloferacaceae</taxon>
        <taxon>Halorarum</taxon>
    </lineage>
</organism>
<feature type="transmembrane region" description="Helical" evidence="2">
    <location>
        <begin position="337"/>
        <end position="355"/>
    </location>
</feature>
<dbReference type="EMBL" id="CP058529">
    <property type="protein sequence ID" value="QLG26779.1"/>
    <property type="molecule type" value="Genomic_DNA"/>
</dbReference>
<dbReference type="AlphaFoldDB" id="A0A7D5K6J3"/>
<evidence type="ECO:0000256" key="2">
    <source>
        <dbReference type="SAM" id="Phobius"/>
    </source>
</evidence>
<evidence type="ECO:0000313" key="3">
    <source>
        <dbReference type="EMBL" id="QLG26779.1"/>
    </source>
</evidence>
<feature type="transmembrane region" description="Helical" evidence="2">
    <location>
        <begin position="22"/>
        <end position="40"/>
    </location>
</feature>
<proteinExistence type="predicted"/>
<accession>A0A7D5K6J3</accession>
<reference evidence="3 4" key="1">
    <citation type="submission" date="2020-07" db="EMBL/GenBank/DDBJ databases">
        <title>Gai3-2, isolated from salt lake.</title>
        <authorList>
            <person name="Cui H."/>
            <person name="Shi X."/>
        </authorList>
    </citation>
    <scope>NUCLEOTIDE SEQUENCE [LARGE SCALE GENOMIC DNA]</scope>
    <source>
        <strain evidence="3 4">Gai3-2</strain>
    </source>
</reference>
<evidence type="ECO:0000313" key="4">
    <source>
        <dbReference type="Proteomes" id="UP000509750"/>
    </source>
</evidence>
<name>A0A7D5K6J3_9EURY</name>
<feature type="transmembrane region" description="Helical" evidence="2">
    <location>
        <begin position="375"/>
        <end position="396"/>
    </location>
</feature>
<dbReference type="Proteomes" id="UP000509750">
    <property type="component" value="Chromosome"/>
</dbReference>
<feature type="transmembrane region" description="Helical" evidence="2">
    <location>
        <begin position="104"/>
        <end position="123"/>
    </location>
</feature>